<dbReference type="InterPro" id="IPR033479">
    <property type="entry name" value="dCache_1"/>
</dbReference>
<comment type="caution">
    <text evidence="13">The sequence shown here is derived from an EMBL/GenBank/DDBJ whole genome shotgun (WGS) entry which is preliminary data.</text>
</comment>
<keyword evidence="7 9" id="KW-0807">Transducer</keyword>
<evidence type="ECO:0000256" key="11">
    <source>
        <dbReference type="SAM" id="Phobius"/>
    </source>
</evidence>
<comment type="subcellular location">
    <subcellularLocation>
        <location evidence="1">Cell membrane</location>
        <topology evidence="1">Multi-pass membrane protein</topology>
    </subcellularLocation>
</comment>
<gene>
    <name evidence="13" type="ORF">GCM10011607_26200</name>
</gene>
<keyword evidence="6 11" id="KW-0472">Membrane</keyword>
<dbReference type="Gene3D" id="1.10.287.950">
    <property type="entry name" value="Methyl-accepting chemotaxis protein"/>
    <property type="match status" value="1"/>
</dbReference>
<keyword evidence="4 11" id="KW-0812">Transmembrane</keyword>
<keyword evidence="2" id="KW-1003">Cell membrane</keyword>
<name>A0ABQ1JDX9_9GAMM</name>
<evidence type="ECO:0000313" key="13">
    <source>
        <dbReference type="EMBL" id="GGB64186.1"/>
    </source>
</evidence>
<dbReference type="PANTHER" id="PTHR32089:SF120">
    <property type="entry name" value="METHYL-ACCEPTING CHEMOTAXIS PROTEIN TLPQ"/>
    <property type="match status" value="1"/>
</dbReference>
<reference evidence="14" key="1">
    <citation type="journal article" date="2019" name="Int. J. Syst. Evol. Microbiol.">
        <title>The Global Catalogue of Microorganisms (GCM) 10K type strain sequencing project: providing services to taxonomists for standard genome sequencing and annotation.</title>
        <authorList>
            <consortium name="The Broad Institute Genomics Platform"/>
            <consortium name="The Broad Institute Genome Sequencing Center for Infectious Disease"/>
            <person name="Wu L."/>
            <person name="Ma J."/>
        </authorList>
    </citation>
    <scope>NUCLEOTIDE SEQUENCE [LARGE SCALE GENOMIC DNA]</scope>
    <source>
        <strain evidence="14">CGMCC 1.15339</strain>
    </source>
</reference>
<evidence type="ECO:0000256" key="8">
    <source>
        <dbReference type="ARBA" id="ARBA00029447"/>
    </source>
</evidence>
<dbReference type="Pfam" id="PF00015">
    <property type="entry name" value="MCPsignal"/>
    <property type="match status" value="1"/>
</dbReference>
<proteinExistence type="inferred from homology"/>
<dbReference type="RefSeq" id="WP_188739811.1">
    <property type="nucleotide sequence ID" value="NZ_BMII01000021.1"/>
</dbReference>
<evidence type="ECO:0000256" key="9">
    <source>
        <dbReference type="PROSITE-ProRule" id="PRU00284"/>
    </source>
</evidence>
<keyword evidence="3" id="KW-0145">Chemotaxis</keyword>
<dbReference type="PROSITE" id="PS50111">
    <property type="entry name" value="CHEMOTAXIS_TRANSDUC_2"/>
    <property type="match status" value="1"/>
</dbReference>
<dbReference type="CDD" id="cd11386">
    <property type="entry name" value="MCP_signal"/>
    <property type="match status" value="1"/>
</dbReference>
<dbReference type="Gene3D" id="3.30.450.20">
    <property type="entry name" value="PAS domain"/>
    <property type="match status" value="2"/>
</dbReference>
<evidence type="ECO:0000256" key="6">
    <source>
        <dbReference type="ARBA" id="ARBA00023136"/>
    </source>
</evidence>
<sequence length="625" mass="67453">MSAKLKLVSFIGGLFAVVILLITTVSYLNFKASSVNDYSDKLSNEAQLIADALEQRMLRYFDTLSLVAANMPISEGQLNIEEIKRQLAHMEKELGVLEAYIGLESGVTYLPNGMIPNFSAVELKREWYVRAFAGEQYIVTTPYISSTGTPVMAVAVPVIRGGKILAVLCVNIGVQSITDFIAGLSDNGQLYVSREDGFILASKYAEQIGKNLFDVQPDFASFKNSISTGINYKQEGEDYFALNAKLTTLGWSVWSWDRWQKINAASTANLMLSVGIALLALLASLVLTYILVTRLMYRPIGGEPTDIEEIVKRVAKGDLSAAGIGTGDETGVYAATLVMVKQLTSTLQRINEASAELMTSSEKMSFAASNVSRSSESQMHQLEQTSTAMNEMTVTVDEVARNALQASTAADEAQKSSEGGIQIVNEMNSEITTLVGGLDKVVTVTTRLEQETQRIGGILDVIDSISEQTNLLALNAAIEAARAGEHGRGFAVVADEVRSLANRTKESTREIQDMIGKLQAEAKESVSLMQVNMKNAQSTAARSASANEALVAILQSVSLILDMNNQIATAAEEQTHVAAEINQSIVAINDLAKGTFDSAQSNNHTATELKGISSQLKASVEVFTF</sequence>
<accession>A0ABQ1JDX9</accession>
<evidence type="ECO:0000256" key="1">
    <source>
        <dbReference type="ARBA" id="ARBA00004651"/>
    </source>
</evidence>
<keyword evidence="10" id="KW-0175">Coiled coil</keyword>
<evidence type="ECO:0000313" key="14">
    <source>
        <dbReference type="Proteomes" id="UP000617555"/>
    </source>
</evidence>
<dbReference type="Proteomes" id="UP000617555">
    <property type="component" value="Unassembled WGS sequence"/>
</dbReference>
<evidence type="ECO:0000259" key="12">
    <source>
        <dbReference type="PROSITE" id="PS50111"/>
    </source>
</evidence>
<dbReference type="PANTHER" id="PTHR32089">
    <property type="entry name" value="METHYL-ACCEPTING CHEMOTAXIS PROTEIN MCPB"/>
    <property type="match status" value="1"/>
</dbReference>
<dbReference type="SUPFAM" id="SSF103190">
    <property type="entry name" value="Sensory domain-like"/>
    <property type="match status" value="1"/>
</dbReference>
<feature type="domain" description="Methyl-accepting transducer" evidence="12">
    <location>
        <begin position="353"/>
        <end position="589"/>
    </location>
</feature>
<evidence type="ECO:0000256" key="5">
    <source>
        <dbReference type="ARBA" id="ARBA00022989"/>
    </source>
</evidence>
<dbReference type="CDD" id="cd18773">
    <property type="entry name" value="PDC1_HK_sensor"/>
    <property type="match status" value="1"/>
</dbReference>
<feature type="coiled-coil region" evidence="10">
    <location>
        <begin position="73"/>
        <end position="100"/>
    </location>
</feature>
<organism evidence="13 14">
    <name type="scientific">Shewanella inventionis</name>
    <dbReference type="NCBI Taxonomy" id="1738770"/>
    <lineage>
        <taxon>Bacteria</taxon>
        <taxon>Pseudomonadati</taxon>
        <taxon>Pseudomonadota</taxon>
        <taxon>Gammaproteobacteria</taxon>
        <taxon>Alteromonadales</taxon>
        <taxon>Shewanellaceae</taxon>
        <taxon>Shewanella</taxon>
    </lineage>
</organism>
<evidence type="ECO:0000256" key="7">
    <source>
        <dbReference type="ARBA" id="ARBA00023224"/>
    </source>
</evidence>
<dbReference type="EMBL" id="BMII01000021">
    <property type="protein sequence ID" value="GGB64186.1"/>
    <property type="molecule type" value="Genomic_DNA"/>
</dbReference>
<feature type="transmembrane region" description="Helical" evidence="11">
    <location>
        <begin position="7"/>
        <end position="28"/>
    </location>
</feature>
<dbReference type="Pfam" id="PF02743">
    <property type="entry name" value="dCache_1"/>
    <property type="match status" value="1"/>
</dbReference>
<evidence type="ECO:0000256" key="10">
    <source>
        <dbReference type="SAM" id="Coils"/>
    </source>
</evidence>
<dbReference type="SMART" id="SM00283">
    <property type="entry name" value="MA"/>
    <property type="match status" value="1"/>
</dbReference>
<feature type="transmembrane region" description="Helical" evidence="11">
    <location>
        <begin position="270"/>
        <end position="292"/>
    </location>
</feature>
<comment type="similarity">
    <text evidence="8">Belongs to the methyl-accepting chemotaxis (MCP) protein family.</text>
</comment>
<dbReference type="InterPro" id="IPR029151">
    <property type="entry name" value="Sensor-like_sf"/>
</dbReference>
<keyword evidence="5 11" id="KW-1133">Transmembrane helix</keyword>
<protein>
    <submittedName>
        <fullName evidence="13">Methyl-accepting chemotaxis protein</fullName>
    </submittedName>
</protein>
<evidence type="ECO:0000256" key="4">
    <source>
        <dbReference type="ARBA" id="ARBA00022692"/>
    </source>
</evidence>
<dbReference type="SUPFAM" id="SSF58104">
    <property type="entry name" value="Methyl-accepting chemotaxis protein (MCP) signaling domain"/>
    <property type="match status" value="1"/>
</dbReference>
<evidence type="ECO:0000256" key="3">
    <source>
        <dbReference type="ARBA" id="ARBA00022500"/>
    </source>
</evidence>
<dbReference type="InterPro" id="IPR004089">
    <property type="entry name" value="MCPsignal_dom"/>
</dbReference>
<evidence type="ECO:0000256" key="2">
    <source>
        <dbReference type="ARBA" id="ARBA00022475"/>
    </source>
</evidence>
<keyword evidence="14" id="KW-1185">Reference proteome</keyword>